<evidence type="ECO:0000313" key="2">
    <source>
        <dbReference type="EMBL" id="SEK29549.1"/>
    </source>
</evidence>
<organism evidence="2 3">
    <name type="scientific">Streptacidiphilus jiangxiensis</name>
    <dbReference type="NCBI Taxonomy" id="235985"/>
    <lineage>
        <taxon>Bacteria</taxon>
        <taxon>Bacillati</taxon>
        <taxon>Actinomycetota</taxon>
        <taxon>Actinomycetes</taxon>
        <taxon>Kitasatosporales</taxon>
        <taxon>Streptomycetaceae</taxon>
        <taxon>Streptacidiphilus</taxon>
    </lineage>
</organism>
<dbReference type="Proteomes" id="UP000183015">
    <property type="component" value="Unassembled WGS sequence"/>
</dbReference>
<dbReference type="RefSeq" id="WP_042442333.1">
    <property type="nucleotide sequence ID" value="NZ_BBPN01000002.1"/>
</dbReference>
<proteinExistence type="predicted"/>
<keyword evidence="1" id="KW-1133">Transmembrane helix</keyword>
<reference evidence="3" key="1">
    <citation type="submission" date="2016-10" db="EMBL/GenBank/DDBJ databases">
        <authorList>
            <person name="Varghese N."/>
        </authorList>
    </citation>
    <scope>NUCLEOTIDE SEQUENCE [LARGE SCALE GENOMIC DNA]</scope>
    <source>
        <strain evidence="3">DSM 45096 / BCRC 16803 / CGMCC 4.1857 / CIP 109030 / JCM 12277 / KCTC 19219 / NBRC 100920 / 33214</strain>
    </source>
</reference>
<evidence type="ECO:0000313" key="3">
    <source>
        <dbReference type="Proteomes" id="UP000183015"/>
    </source>
</evidence>
<keyword evidence="1" id="KW-0472">Membrane</keyword>
<accession>A0A1H7FUB3</accession>
<name>A0A1H7FUB3_STRJI</name>
<keyword evidence="3" id="KW-1185">Reference proteome</keyword>
<feature type="transmembrane region" description="Helical" evidence="1">
    <location>
        <begin position="6"/>
        <end position="23"/>
    </location>
</feature>
<protein>
    <submittedName>
        <fullName evidence="2">Uncharacterized protein</fullName>
    </submittedName>
</protein>
<dbReference type="AlphaFoldDB" id="A0A1H7FUB3"/>
<dbReference type="eggNOG" id="ENOG5031JC6">
    <property type="taxonomic scope" value="Bacteria"/>
</dbReference>
<dbReference type="EMBL" id="FOAZ01000001">
    <property type="protein sequence ID" value="SEK29549.1"/>
    <property type="molecule type" value="Genomic_DNA"/>
</dbReference>
<keyword evidence="1" id="KW-0812">Transmembrane</keyword>
<gene>
    <name evidence="2" type="ORF">SAMN05414137_101406</name>
</gene>
<feature type="transmembrane region" description="Helical" evidence="1">
    <location>
        <begin position="59"/>
        <end position="77"/>
    </location>
</feature>
<dbReference type="OrthoDB" id="3855383at2"/>
<feature type="transmembrane region" description="Helical" evidence="1">
    <location>
        <begin position="32"/>
        <end position="53"/>
    </location>
</feature>
<evidence type="ECO:0000256" key="1">
    <source>
        <dbReference type="SAM" id="Phobius"/>
    </source>
</evidence>
<sequence>MTVELIAFAIVGLAVGLGASLLLSDLFPAPRLVTVLTGLCSALLLGGIAHAAFGGGHPVETVVCALLGSAAMVSLLARPDQRSGHRPRHA</sequence>